<dbReference type="InterPro" id="IPR035906">
    <property type="entry name" value="MetI-like_sf"/>
</dbReference>
<reference evidence="9" key="1">
    <citation type="submission" date="2023-07" db="EMBL/GenBank/DDBJ databases">
        <title>Sequencing the genomes of 1000 actinobacteria strains.</title>
        <authorList>
            <person name="Klenk H.-P."/>
        </authorList>
    </citation>
    <scope>NUCLEOTIDE SEQUENCE</scope>
    <source>
        <strain evidence="9">DSM 13988</strain>
    </source>
</reference>
<comment type="similarity">
    <text evidence="7">Belongs to the binding-protein-dependent transport system permease family.</text>
</comment>
<evidence type="ECO:0000256" key="2">
    <source>
        <dbReference type="ARBA" id="ARBA00022448"/>
    </source>
</evidence>
<keyword evidence="10" id="KW-1185">Reference proteome</keyword>
<dbReference type="InterPro" id="IPR000515">
    <property type="entry name" value="MetI-like"/>
</dbReference>
<dbReference type="Gene3D" id="1.10.3720.10">
    <property type="entry name" value="MetI-like"/>
    <property type="match status" value="1"/>
</dbReference>
<dbReference type="CDD" id="cd06261">
    <property type="entry name" value="TM_PBP2"/>
    <property type="match status" value="1"/>
</dbReference>
<dbReference type="GO" id="GO:0005886">
    <property type="term" value="C:plasma membrane"/>
    <property type="evidence" value="ECO:0007669"/>
    <property type="project" value="UniProtKB-SubCell"/>
</dbReference>
<feature type="transmembrane region" description="Helical" evidence="7">
    <location>
        <begin position="12"/>
        <end position="31"/>
    </location>
</feature>
<dbReference type="PANTHER" id="PTHR30465">
    <property type="entry name" value="INNER MEMBRANE ABC TRANSPORTER"/>
    <property type="match status" value="1"/>
</dbReference>
<comment type="caution">
    <text evidence="9">The sequence shown here is derived from an EMBL/GenBank/DDBJ whole genome shotgun (WGS) entry which is preliminary data.</text>
</comment>
<evidence type="ECO:0000256" key="4">
    <source>
        <dbReference type="ARBA" id="ARBA00022692"/>
    </source>
</evidence>
<proteinExistence type="inferred from homology"/>
<evidence type="ECO:0000313" key="9">
    <source>
        <dbReference type="EMBL" id="MDR6892465.1"/>
    </source>
</evidence>
<evidence type="ECO:0000256" key="1">
    <source>
        <dbReference type="ARBA" id="ARBA00004651"/>
    </source>
</evidence>
<dbReference type="SUPFAM" id="SSF161098">
    <property type="entry name" value="MetI-like"/>
    <property type="match status" value="1"/>
</dbReference>
<feature type="domain" description="ABC transmembrane type-1" evidence="8">
    <location>
        <begin position="98"/>
        <end position="317"/>
    </location>
</feature>
<dbReference type="Pfam" id="PF19300">
    <property type="entry name" value="BPD_transp_1_N"/>
    <property type="match status" value="1"/>
</dbReference>
<dbReference type="GO" id="GO:0055085">
    <property type="term" value="P:transmembrane transport"/>
    <property type="evidence" value="ECO:0007669"/>
    <property type="project" value="InterPro"/>
</dbReference>
<feature type="transmembrane region" description="Helical" evidence="7">
    <location>
        <begin position="256"/>
        <end position="274"/>
    </location>
</feature>
<feature type="transmembrane region" description="Helical" evidence="7">
    <location>
        <begin position="294"/>
        <end position="320"/>
    </location>
</feature>
<evidence type="ECO:0000256" key="6">
    <source>
        <dbReference type="ARBA" id="ARBA00023136"/>
    </source>
</evidence>
<sequence length="326" mass="36743">MLKYLAKRALTYAVMIFIVTSVTYFIASAVFSPGQAMEARTPRPTQEQVNNALRLMGLDPSLSSWQRYVQWLQNVVFHWDWGRGPDNSVVNEEFSVRVWVSVRLYILGTILSLLVGVALGVISAIRQYKVTDRVLTTYSYLVFIFPLPAAYLLIQFFFIWVNQKAGTNLFYVTGSAGDDINGFWNVLVDQAQHYFVPTIAMTVLSWAGYQVTMRQFLLDNVNTDYVRTARATGLTRGQAITRHAMRVSFIPVAQQIAYVIPGIFIGGFFTEKIFNWQGIGMWTLQAIANQDVNATVATTAFGCCVTAFSFILADFLTVLVDPRVRI</sequence>
<keyword evidence="5 7" id="KW-1133">Transmembrane helix</keyword>
<dbReference type="RefSeq" id="WP_309851513.1">
    <property type="nucleotide sequence ID" value="NZ_BAAAIU010000015.1"/>
</dbReference>
<keyword evidence="3" id="KW-1003">Cell membrane</keyword>
<evidence type="ECO:0000256" key="5">
    <source>
        <dbReference type="ARBA" id="ARBA00022989"/>
    </source>
</evidence>
<keyword evidence="6 7" id="KW-0472">Membrane</keyword>
<gene>
    <name evidence="9" type="ORF">J2S35_001405</name>
</gene>
<keyword evidence="2 7" id="KW-0813">Transport</keyword>
<dbReference type="Proteomes" id="UP001247307">
    <property type="component" value="Unassembled WGS sequence"/>
</dbReference>
<dbReference type="EMBL" id="JAVDUI010000001">
    <property type="protein sequence ID" value="MDR6892465.1"/>
    <property type="molecule type" value="Genomic_DNA"/>
</dbReference>
<dbReference type="InterPro" id="IPR045621">
    <property type="entry name" value="BPD_transp_1_N"/>
</dbReference>
<dbReference type="Pfam" id="PF00528">
    <property type="entry name" value="BPD_transp_1"/>
    <property type="match status" value="1"/>
</dbReference>
<evidence type="ECO:0000313" key="10">
    <source>
        <dbReference type="Proteomes" id="UP001247307"/>
    </source>
</evidence>
<evidence type="ECO:0000256" key="7">
    <source>
        <dbReference type="RuleBase" id="RU363032"/>
    </source>
</evidence>
<feature type="transmembrane region" description="Helical" evidence="7">
    <location>
        <begin position="137"/>
        <end position="161"/>
    </location>
</feature>
<accession>A0AAE4C8J0</accession>
<feature type="transmembrane region" description="Helical" evidence="7">
    <location>
        <begin position="191"/>
        <end position="209"/>
    </location>
</feature>
<dbReference type="AlphaFoldDB" id="A0AAE4C8J0"/>
<evidence type="ECO:0000259" key="8">
    <source>
        <dbReference type="PROSITE" id="PS50928"/>
    </source>
</evidence>
<name>A0AAE4C8J0_9MICC</name>
<dbReference type="PROSITE" id="PS50928">
    <property type="entry name" value="ABC_TM1"/>
    <property type="match status" value="1"/>
</dbReference>
<protein>
    <submittedName>
        <fullName evidence="9">Peptide/nickel transport system permease protein</fullName>
    </submittedName>
</protein>
<dbReference type="PANTHER" id="PTHR30465:SF0">
    <property type="entry name" value="OLIGOPEPTIDE TRANSPORT SYSTEM PERMEASE PROTEIN APPB"/>
    <property type="match status" value="1"/>
</dbReference>
<feature type="transmembrane region" description="Helical" evidence="7">
    <location>
        <begin position="104"/>
        <end position="125"/>
    </location>
</feature>
<keyword evidence="4 7" id="KW-0812">Transmembrane</keyword>
<organism evidence="9 10">
    <name type="scientific">Falsarthrobacter nasiphocae</name>
    <dbReference type="NCBI Taxonomy" id="189863"/>
    <lineage>
        <taxon>Bacteria</taxon>
        <taxon>Bacillati</taxon>
        <taxon>Actinomycetota</taxon>
        <taxon>Actinomycetes</taxon>
        <taxon>Micrococcales</taxon>
        <taxon>Micrococcaceae</taxon>
        <taxon>Falsarthrobacter</taxon>
    </lineage>
</organism>
<evidence type="ECO:0000256" key="3">
    <source>
        <dbReference type="ARBA" id="ARBA00022475"/>
    </source>
</evidence>
<comment type="subcellular location">
    <subcellularLocation>
        <location evidence="1 7">Cell membrane</location>
        <topology evidence="1 7">Multi-pass membrane protein</topology>
    </subcellularLocation>
</comment>